<dbReference type="InterPro" id="IPR008288">
    <property type="entry name" value="PARP"/>
</dbReference>
<feature type="region of interest" description="Disordered" evidence="33">
    <location>
        <begin position="469"/>
        <end position="488"/>
    </location>
</feature>
<dbReference type="InterPro" id="IPR012982">
    <property type="entry name" value="PARP1-like_PADR1_Zn_ribbon"/>
</dbReference>
<evidence type="ECO:0000259" key="36">
    <source>
        <dbReference type="PROSITE" id="PS51059"/>
    </source>
</evidence>
<dbReference type="GO" id="GO:0016779">
    <property type="term" value="F:nucleotidyltransferase activity"/>
    <property type="evidence" value="ECO:0007669"/>
    <property type="project" value="UniProtKB-KW"/>
</dbReference>
<protein>
    <recommendedName>
        <fullName evidence="31 32">Poly [ADP-ribose] polymerase</fullName>
        <ecNumber evidence="4 32">2.4.2.30</ecNumber>
    </recommendedName>
</protein>
<evidence type="ECO:0000256" key="12">
    <source>
        <dbReference type="ARBA" id="ARBA00022695"/>
    </source>
</evidence>
<dbReference type="PANTHER" id="PTHR10459:SF112">
    <property type="entry name" value="POLY [ADP-RIBOSE] POLYMERASE 1"/>
    <property type="match status" value="1"/>
</dbReference>
<dbReference type="CDD" id="cd17747">
    <property type="entry name" value="BRCT_PARP1"/>
    <property type="match status" value="1"/>
</dbReference>
<keyword evidence="19" id="KW-0805">Transcription regulation</keyword>
<dbReference type="SMART" id="SM01336">
    <property type="entry name" value="zf-PARP"/>
    <property type="match status" value="2"/>
</dbReference>
<dbReference type="EC" id="2.4.2.30" evidence="4 32"/>
<dbReference type="CDD" id="cd08001">
    <property type="entry name" value="WGR_PARP1_like"/>
    <property type="match status" value="1"/>
</dbReference>
<dbReference type="Pfam" id="PF08063">
    <property type="entry name" value="Zn_ribbon_PADR1"/>
    <property type="match status" value="1"/>
</dbReference>
<dbReference type="Pfam" id="PF00533">
    <property type="entry name" value="BRCT"/>
    <property type="match status" value="1"/>
</dbReference>
<dbReference type="GO" id="GO:0006302">
    <property type="term" value="P:double-strand break repair"/>
    <property type="evidence" value="ECO:0007669"/>
    <property type="project" value="TreeGrafter"/>
</dbReference>
<keyword evidence="21 32" id="KW-0238">DNA-binding</keyword>
<evidence type="ECO:0000256" key="31">
    <source>
        <dbReference type="ARBA" id="ARBA00071874"/>
    </source>
</evidence>
<evidence type="ECO:0000256" key="10">
    <source>
        <dbReference type="ARBA" id="ARBA00022676"/>
    </source>
</evidence>
<dbReference type="EMBL" id="JANEYG010000016">
    <property type="protein sequence ID" value="KAJ8919846.1"/>
    <property type="molecule type" value="Genomic_DNA"/>
</dbReference>
<feature type="domain" description="WGR" evidence="38">
    <location>
        <begin position="517"/>
        <end position="614"/>
    </location>
</feature>
<evidence type="ECO:0000256" key="15">
    <source>
        <dbReference type="ARBA" id="ARBA00022765"/>
    </source>
</evidence>
<keyword evidence="6" id="KW-0963">Cytoplasm</keyword>
<evidence type="ECO:0000256" key="30">
    <source>
        <dbReference type="ARBA" id="ARBA00048575"/>
    </source>
</evidence>
<evidence type="ECO:0000256" key="27">
    <source>
        <dbReference type="ARBA" id="ARBA00033987"/>
    </source>
</evidence>
<keyword evidence="14" id="KW-0677">Repeat</keyword>
<keyword evidence="17 32" id="KW-0862">Zinc</keyword>
<evidence type="ECO:0000256" key="21">
    <source>
        <dbReference type="ARBA" id="ARBA00023125"/>
    </source>
</evidence>
<evidence type="ECO:0000256" key="16">
    <source>
        <dbReference type="ARBA" id="ARBA00022771"/>
    </source>
</evidence>
<evidence type="ECO:0000256" key="6">
    <source>
        <dbReference type="ARBA" id="ARBA00022490"/>
    </source>
</evidence>
<dbReference type="FunFam" id="3.90.228.10:FF:000002">
    <property type="entry name" value="Poly [ADP-ribose] polymerase"/>
    <property type="match status" value="1"/>
</dbReference>
<dbReference type="SUPFAM" id="SSF47587">
    <property type="entry name" value="Domain of poly(ADP-ribose) polymerase"/>
    <property type="match status" value="1"/>
</dbReference>
<comment type="catalytic activity">
    <reaction evidence="27 32">
        <text>NAD(+) + (ADP-D-ribosyl)n-acceptor = nicotinamide + (ADP-D-ribosyl)n+1-acceptor + H(+).</text>
        <dbReference type="EC" id="2.4.2.30"/>
    </reaction>
</comment>
<evidence type="ECO:0000256" key="32">
    <source>
        <dbReference type="PIRNR" id="PIRNR000489"/>
    </source>
</evidence>
<evidence type="ECO:0000259" key="34">
    <source>
        <dbReference type="PROSITE" id="PS50064"/>
    </source>
</evidence>
<dbReference type="PIRSF" id="PIRSF000489">
    <property type="entry name" value="NAD_ADPRT"/>
    <property type="match status" value="1"/>
</dbReference>
<dbReference type="SUPFAM" id="SSF57716">
    <property type="entry name" value="Glucocorticoid receptor-like (DNA-binding domain)"/>
    <property type="match status" value="2"/>
</dbReference>
<evidence type="ECO:0000313" key="40">
    <source>
        <dbReference type="Proteomes" id="UP001159042"/>
    </source>
</evidence>
<evidence type="ECO:0000259" key="38">
    <source>
        <dbReference type="PROSITE" id="PS51977"/>
    </source>
</evidence>
<keyword evidence="22" id="KW-0804">Transcription</keyword>
<dbReference type="GO" id="GO:0045087">
    <property type="term" value="P:innate immune response"/>
    <property type="evidence" value="ECO:0007669"/>
    <property type="project" value="UniProtKB-KW"/>
</dbReference>
<keyword evidence="11 32" id="KW-0808">Transferase</keyword>
<dbReference type="InterPro" id="IPR036616">
    <property type="entry name" value="Poly(ADP-ribose)pol_reg_dom_sf"/>
</dbReference>
<dbReference type="Pfam" id="PF02877">
    <property type="entry name" value="PARP_reg"/>
    <property type="match status" value="1"/>
</dbReference>
<evidence type="ECO:0000259" key="37">
    <source>
        <dbReference type="PROSITE" id="PS51060"/>
    </source>
</evidence>
<comment type="catalytic activity">
    <reaction evidence="28">
        <text>L-histidyl-[protein] + NAD(+) = N(tele)-(ADP-D-ribosyl)-L-histidyl-[protein] + nicotinamide + H(+)</text>
        <dbReference type="Rhea" id="RHEA:72071"/>
        <dbReference type="Rhea" id="RHEA-COMP:9745"/>
        <dbReference type="Rhea" id="RHEA-COMP:18085"/>
        <dbReference type="ChEBI" id="CHEBI:15378"/>
        <dbReference type="ChEBI" id="CHEBI:17154"/>
        <dbReference type="ChEBI" id="CHEBI:29979"/>
        <dbReference type="ChEBI" id="CHEBI:57540"/>
        <dbReference type="ChEBI" id="CHEBI:191398"/>
    </reaction>
    <physiologicalReaction direction="left-to-right" evidence="28">
        <dbReference type="Rhea" id="RHEA:72072"/>
    </physiologicalReaction>
</comment>
<evidence type="ECO:0000256" key="8">
    <source>
        <dbReference type="ARBA" id="ARBA00022533"/>
    </source>
</evidence>
<dbReference type="Pfam" id="PF05406">
    <property type="entry name" value="WGR"/>
    <property type="match status" value="1"/>
</dbReference>
<dbReference type="InterPro" id="IPR036957">
    <property type="entry name" value="Znf_PARP_sf"/>
</dbReference>
<dbReference type="CDD" id="cd01437">
    <property type="entry name" value="parp_like"/>
    <property type="match status" value="1"/>
</dbReference>
<dbReference type="PROSITE" id="PS51060">
    <property type="entry name" value="PARP_ALPHA_HD"/>
    <property type="match status" value="1"/>
</dbReference>
<evidence type="ECO:0000313" key="39">
    <source>
        <dbReference type="EMBL" id="KAJ8919846.1"/>
    </source>
</evidence>
<evidence type="ECO:0000256" key="1">
    <source>
        <dbReference type="ARBA" id="ARBA00004286"/>
    </source>
</evidence>
<evidence type="ECO:0000256" key="20">
    <source>
        <dbReference type="ARBA" id="ARBA00023027"/>
    </source>
</evidence>
<keyword evidence="40" id="KW-1185">Reference proteome</keyword>
<keyword evidence="5" id="KW-0158">Chromosome</keyword>
<comment type="similarity">
    <text evidence="26">Belongs to the ARTD/PARP family.</text>
</comment>
<dbReference type="SUPFAM" id="SSF142921">
    <property type="entry name" value="WGR domain-like"/>
    <property type="match status" value="1"/>
</dbReference>
<dbReference type="GO" id="GO:0005730">
    <property type="term" value="C:nucleolus"/>
    <property type="evidence" value="ECO:0007669"/>
    <property type="project" value="UniProtKB-SubCell"/>
</dbReference>
<dbReference type="SUPFAM" id="SSF52113">
    <property type="entry name" value="BRCT domain"/>
    <property type="match status" value="1"/>
</dbReference>
<dbReference type="PANTHER" id="PTHR10459">
    <property type="entry name" value="DNA LIGASE"/>
    <property type="match status" value="1"/>
</dbReference>
<feature type="domain" description="PARP catalytic" evidence="36">
    <location>
        <begin position="759"/>
        <end position="983"/>
    </location>
</feature>
<evidence type="ECO:0000256" key="33">
    <source>
        <dbReference type="SAM" id="MobiDB-lite"/>
    </source>
</evidence>
<dbReference type="Gene3D" id="2.20.25.630">
    <property type="match status" value="1"/>
</dbReference>
<evidence type="ECO:0000256" key="18">
    <source>
        <dbReference type="ARBA" id="ARBA00022859"/>
    </source>
</evidence>
<keyword evidence="18" id="KW-0391">Immunity</keyword>
<dbReference type="SMART" id="SM00773">
    <property type="entry name" value="WGR"/>
    <property type="match status" value="1"/>
</dbReference>
<dbReference type="Gene3D" id="3.40.50.10190">
    <property type="entry name" value="BRCT domain"/>
    <property type="match status" value="1"/>
</dbReference>
<keyword evidence="16" id="KW-0863">Zinc-finger</keyword>
<keyword evidence="10 32" id="KW-0328">Glycosyltransferase</keyword>
<organism evidence="39 40">
    <name type="scientific">Exocentrus adspersus</name>
    <dbReference type="NCBI Taxonomy" id="1586481"/>
    <lineage>
        <taxon>Eukaryota</taxon>
        <taxon>Metazoa</taxon>
        <taxon>Ecdysozoa</taxon>
        <taxon>Arthropoda</taxon>
        <taxon>Hexapoda</taxon>
        <taxon>Insecta</taxon>
        <taxon>Pterygota</taxon>
        <taxon>Neoptera</taxon>
        <taxon>Endopterygota</taxon>
        <taxon>Coleoptera</taxon>
        <taxon>Polyphaga</taxon>
        <taxon>Cucujiformia</taxon>
        <taxon>Chrysomeloidea</taxon>
        <taxon>Cerambycidae</taxon>
        <taxon>Lamiinae</taxon>
        <taxon>Acanthocinini</taxon>
        <taxon>Exocentrus</taxon>
    </lineage>
</organism>
<feature type="domain" description="BRCT" evidence="35">
    <location>
        <begin position="368"/>
        <end position="445"/>
    </location>
</feature>
<dbReference type="GO" id="GO:1990404">
    <property type="term" value="F:NAD+-protein mono-ADP-ribosyltransferase activity"/>
    <property type="evidence" value="ECO:0007669"/>
    <property type="project" value="TreeGrafter"/>
</dbReference>
<dbReference type="PROSITE" id="PS50172">
    <property type="entry name" value="BRCT"/>
    <property type="match status" value="1"/>
</dbReference>
<keyword evidence="23 32" id="KW-0539">Nucleus</keyword>
<dbReference type="InterPro" id="IPR001510">
    <property type="entry name" value="Znf_PARP"/>
</dbReference>
<keyword evidence="13 32" id="KW-0479">Metal-binding</keyword>
<dbReference type="Gene3D" id="1.20.142.10">
    <property type="entry name" value="Poly(ADP-ribose) polymerase, regulatory domain"/>
    <property type="match status" value="1"/>
</dbReference>
<evidence type="ECO:0000256" key="23">
    <source>
        <dbReference type="ARBA" id="ARBA00023242"/>
    </source>
</evidence>
<evidence type="ECO:0000256" key="11">
    <source>
        <dbReference type="ARBA" id="ARBA00022679"/>
    </source>
</evidence>
<dbReference type="Gene3D" id="1.10.20.130">
    <property type="match status" value="1"/>
</dbReference>
<evidence type="ECO:0000256" key="22">
    <source>
        <dbReference type="ARBA" id="ARBA00023163"/>
    </source>
</evidence>
<dbReference type="InterPro" id="IPR004102">
    <property type="entry name" value="Poly(ADP-ribose)pol_reg_dom"/>
</dbReference>
<dbReference type="GO" id="GO:0008270">
    <property type="term" value="F:zinc ion binding"/>
    <property type="evidence" value="ECO:0007669"/>
    <property type="project" value="UniProtKB-KW"/>
</dbReference>
<reference evidence="39 40" key="1">
    <citation type="journal article" date="2023" name="Insect Mol. Biol.">
        <title>Genome sequencing provides insights into the evolution of gene families encoding plant cell wall-degrading enzymes in longhorned beetles.</title>
        <authorList>
            <person name="Shin N.R."/>
            <person name="Okamura Y."/>
            <person name="Kirsch R."/>
            <person name="Pauchet Y."/>
        </authorList>
    </citation>
    <scope>NUCLEOTIDE SEQUENCE [LARGE SCALE GENOMIC DNA]</scope>
    <source>
        <strain evidence="39">EAD_L_NR</strain>
    </source>
</reference>
<sequence>MDLPYRAEYAKSGRAGCRGCKMNIQQGELRLAVMVQSPMFDGRTPQWYHFKCFFNKQRPKTTDDIEHFESLRLSDQDKIKGHVGVASVAIVPDKKGKKRGAGDAALKKAALKDFKIEYAKSGRAICRGCEQKILKDEIRISKKDFDTEVGMKYGGQDMWHHVTCFAQIRAELGYFESADKLPGFKTLNKEDQAQVKKEIPAIKQEDIPEVKKVKTEDAVDGDPKEKEYREQNKILFKYRDQLDGNLDAKALAELLEDNNQKPRTGKDRMLDQVADAMTFGALLPCPKCKTGQLVFNKIGYVCTGNITEWTKCPNVEKEPKRKAFAVPANYKKQFPFLKSYKYVPRTRVIREVHSTAALKEEAEPKVKRALPPLYNMEFVILGNPSRSKDEIKKQVASMGGKVVTKLKDTTMAVISTAEEVEKMGARMKEAERFQIHVVPEDFLDEAKDNVGKIPDLIIKKSLCNWGTDPTTRLPPEPSTSSLKSKSRSMYTSSMPSTVKLKLKGGGAVDPDSGLEDVAHVYQDGDEKYTIVLGVTDIQTKKNSYYKLQLLAADRANKYWVFRSWGRIGTTIGGNKTEPMGTLNEAKAHFKALYEEKSGNMWENHKCFVKIPGKMYPIDIDYGDADQNNLAIVDSESKLAKPIQDLIRMIFDVNTMKKLMAEFELDTEKMPLGKLSKSQIHKAFAVLSELQQQINSGSPDEVALLDASNRFYTFIPHSFGVDDPPIIRDEEVIKQKLEMLDSLMEMEIAYNLMKSSGSDHSVDSYYSQLNTDMQVLDRDSEEFAIIEQYVKNTHAKTHSNYLLEIEDVFVIKRQGEDKRFKPFRKLHNHKLLWHGSRVTNFAGILSQGLRIAPPEAPVTGYMFGKGIYFADMVSKSANYCATNSMSPTGLMLLCDVALGNMHELLHSSFIEKLPKGKHSTKGVGRTHPDPNEAKSLDGIEVPCGVACPNKDGINSDLLYNEYIVYDIAQVNCKYLLKMKFDFKY</sequence>
<evidence type="ECO:0000256" key="13">
    <source>
        <dbReference type="ARBA" id="ARBA00022723"/>
    </source>
</evidence>
<dbReference type="GO" id="GO:0070212">
    <property type="term" value="P:protein poly-ADP-ribosylation"/>
    <property type="evidence" value="ECO:0007669"/>
    <property type="project" value="TreeGrafter"/>
</dbReference>
<dbReference type="PROSITE" id="PS52007">
    <property type="entry name" value="PADR1"/>
    <property type="match status" value="1"/>
</dbReference>
<evidence type="ECO:0000256" key="17">
    <source>
        <dbReference type="ARBA" id="ARBA00022833"/>
    </source>
</evidence>
<dbReference type="GO" id="GO:0051287">
    <property type="term" value="F:NAD binding"/>
    <property type="evidence" value="ECO:0007669"/>
    <property type="project" value="UniProtKB-UniRule"/>
</dbReference>
<comment type="catalytic activity">
    <reaction evidence="30">
        <text>L-seryl-[protein] + NAD(+) = O-(ADP-D-ribosyl)-L-seryl-[protein] + nicotinamide + H(+)</text>
        <dbReference type="Rhea" id="RHEA:58232"/>
        <dbReference type="Rhea" id="RHEA-COMP:9863"/>
        <dbReference type="Rhea" id="RHEA-COMP:15091"/>
        <dbReference type="ChEBI" id="CHEBI:15378"/>
        <dbReference type="ChEBI" id="CHEBI:17154"/>
        <dbReference type="ChEBI" id="CHEBI:29999"/>
        <dbReference type="ChEBI" id="CHEBI:57540"/>
        <dbReference type="ChEBI" id="CHEBI:142556"/>
    </reaction>
    <physiologicalReaction direction="left-to-right" evidence="30">
        <dbReference type="Rhea" id="RHEA:58233"/>
    </physiologicalReaction>
</comment>
<dbReference type="SUPFAM" id="SSF56399">
    <property type="entry name" value="ADP-ribosylation"/>
    <property type="match status" value="1"/>
</dbReference>
<dbReference type="FunFam" id="3.30.1740.10:FF:000006">
    <property type="entry name" value="Poly [ADP-ribose] polymerase"/>
    <property type="match status" value="1"/>
</dbReference>
<accession>A0AAV8VZU3</accession>
<keyword evidence="15" id="KW-0013">ADP-ribosylation</keyword>
<evidence type="ECO:0000256" key="5">
    <source>
        <dbReference type="ARBA" id="ARBA00022454"/>
    </source>
</evidence>
<keyword evidence="20 32" id="KW-0520">NAD</keyword>
<dbReference type="InterPro" id="IPR050800">
    <property type="entry name" value="ARTD/PARP"/>
</dbReference>
<evidence type="ECO:0000256" key="29">
    <source>
        <dbReference type="ARBA" id="ARBA00048339"/>
    </source>
</evidence>
<dbReference type="InterPro" id="IPR008893">
    <property type="entry name" value="WGR_domain"/>
</dbReference>
<dbReference type="PROSITE" id="PS51059">
    <property type="entry name" value="PARP_CATALYTIC"/>
    <property type="match status" value="1"/>
</dbReference>
<comment type="catalytic activity">
    <reaction evidence="29">
        <text>L-tyrosyl-[protein] + NAD(+) = O-(ADP-D-ribosyl)-L-tyrosyl-[protein] + nicotinamide + H(+)</text>
        <dbReference type="Rhea" id="RHEA:58236"/>
        <dbReference type="Rhea" id="RHEA-COMP:10136"/>
        <dbReference type="Rhea" id="RHEA-COMP:15092"/>
        <dbReference type="ChEBI" id="CHEBI:15378"/>
        <dbReference type="ChEBI" id="CHEBI:17154"/>
        <dbReference type="ChEBI" id="CHEBI:46858"/>
        <dbReference type="ChEBI" id="CHEBI:57540"/>
        <dbReference type="ChEBI" id="CHEBI:142557"/>
    </reaction>
    <physiologicalReaction direction="left-to-right" evidence="29">
        <dbReference type="Rhea" id="RHEA:58237"/>
    </physiologicalReaction>
</comment>
<evidence type="ECO:0000256" key="7">
    <source>
        <dbReference type="ARBA" id="ARBA00022499"/>
    </source>
</evidence>
<dbReference type="InterPro" id="IPR049296">
    <property type="entry name" value="PARP1-like_PADR1_N"/>
</dbReference>
<evidence type="ECO:0000256" key="14">
    <source>
        <dbReference type="ARBA" id="ARBA00022737"/>
    </source>
</evidence>
<proteinExistence type="inferred from homology"/>
<evidence type="ECO:0000256" key="4">
    <source>
        <dbReference type="ARBA" id="ARBA00012020"/>
    </source>
</evidence>
<dbReference type="PROSITE" id="PS50064">
    <property type="entry name" value="ZF_PARP_2"/>
    <property type="match status" value="2"/>
</dbReference>
<dbReference type="InterPro" id="IPR038650">
    <property type="entry name" value="PADR1_C_dom_sf"/>
</dbReference>
<dbReference type="Pfam" id="PF21728">
    <property type="entry name" value="PADR1_N"/>
    <property type="match status" value="1"/>
</dbReference>
<dbReference type="Gene3D" id="3.30.1740.10">
    <property type="entry name" value="Zinc finger, PARP-type"/>
    <property type="match status" value="2"/>
</dbReference>
<dbReference type="Pfam" id="PF00644">
    <property type="entry name" value="PARP"/>
    <property type="match status" value="1"/>
</dbReference>
<evidence type="ECO:0000256" key="28">
    <source>
        <dbReference type="ARBA" id="ARBA00048241"/>
    </source>
</evidence>
<keyword evidence="9" id="KW-0399">Innate immunity</keyword>
<feature type="domain" description="PARP-type" evidence="34">
    <location>
        <begin position="114"/>
        <end position="203"/>
    </location>
</feature>
<dbReference type="AlphaFoldDB" id="A0AAV8VZU3"/>
<comment type="catalytic activity">
    <reaction evidence="24">
        <text>L-glutamyl-[protein] + NAD(+) = 5-O-(ADP-D-ribosyl)-L-glutamyl-[protein] + nicotinamide</text>
        <dbReference type="Rhea" id="RHEA:58224"/>
        <dbReference type="Rhea" id="RHEA-COMP:10208"/>
        <dbReference type="Rhea" id="RHEA-COMP:15089"/>
        <dbReference type="ChEBI" id="CHEBI:17154"/>
        <dbReference type="ChEBI" id="CHEBI:29973"/>
        <dbReference type="ChEBI" id="CHEBI:57540"/>
        <dbReference type="ChEBI" id="CHEBI:142540"/>
    </reaction>
    <physiologicalReaction direction="left-to-right" evidence="24">
        <dbReference type="Rhea" id="RHEA:58225"/>
    </physiologicalReaction>
</comment>
<keyword evidence="7" id="KW-1017">Isopeptide bond</keyword>
<dbReference type="InterPro" id="IPR001357">
    <property type="entry name" value="BRCT_dom"/>
</dbReference>
<dbReference type="InterPro" id="IPR012317">
    <property type="entry name" value="Poly(ADP-ribose)pol_cat_dom"/>
</dbReference>
<feature type="domain" description="PARP alpha-helical" evidence="37">
    <location>
        <begin position="635"/>
        <end position="753"/>
    </location>
</feature>
<dbReference type="GO" id="GO:0005694">
    <property type="term" value="C:chromosome"/>
    <property type="evidence" value="ECO:0007669"/>
    <property type="project" value="UniProtKB-SubCell"/>
</dbReference>
<dbReference type="FunFam" id="3.40.50.10190:FF:000051">
    <property type="entry name" value="Poly [ADP-ribose] polymerase"/>
    <property type="match status" value="1"/>
</dbReference>
<comment type="subcellular location">
    <subcellularLocation>
        <location evidence="1">Chromosome</location>
    </subcellularLocation>
    <subcellularLocation>
        <location evidence="2">Cytoplasm</location>
        <location evidence="2">Cytosol</location>
    </subcellularLocation>
    <subcellularLocation>
        <location evidence="3">Nucleus</location>
        <location evidence="3">Nucleolus</location>
    </subcellularLocation>
</comment>
<keyword evidence="8" id="KW-0021">Allosteric enzyme</keyword>
<evidence type="ECO:0000256" key="25">
    <source>
        <dbReference type="ARBA" id="ARBA00024164"/>
    </source>
</evidence>
<gene>
    <name evidence="39" type="ORF">NQ315_006375</name>
</gene>
<dbReference type="SMART" id="SM01335">
    <property type="entry name" value="PADR1"/>
    <property type="match status" value="1"/>
</dbReference>
<dbReference type="FunFam" id="1.20.142.10:FF:000001">
    <property type="entry name" value="Poly [ADP-ribose] polymerase"/>
    <property type="match status" value="1"/>
</dbReference>
<dbReference type="Pfam" id="PF00645">
    <property type="entry name" value="zf-PARP"/>
    <property type="match status" value="2"/>
</dbReference>
<dbReference type="Proteomes" id="UP001159042">
    <property type="component" value="Unassembled WGS sequence"/>
</dbReference>
<evidence type="ECO:0000256" key="9">
    <source>
        <dbReference type="ARBA" id="ARBA00022588"/>
    </source>
</evidence>
<feature type="domain" description="PARP-type" evidence="34">
    <location>
        <begin position="5"/>
        <end position="87"/>
    </location>
</feature>
<comment type="catalytic activity">
    <reaction evidence="25">
        <text>L-aspartyl-[protein] + NAD(+) = 4-O-(ADP-D-ribosyl)-L-aspartyl-[protein] + nicotinamide</text>
        <dbReference type="Rhea" id="RHEA:54424"/>
        <dbReference type="Rhea" id="RHEA-COMP:9867"/>
        <dbReference type="Rhea" id="RHEA-COMP:13832"/>
        <dbReference type="ChEBI" id="CHEBI:17154"/>
        <dbReference type="ChEBI" id="CHEBI:29961"/>
        <dbReference type="ChEBI" id="CHEBI:57540"/>
        <dbReference type="ChEBI" id="CHEBI:138102"/>
    </reaction>
    <physiologicalReaction direction="left-to-right" evidence="25">
        <dbReference type="Rhea" id="RHEA:54425"/>
    </physiologicalReaction>
</comment>
<evidence type="ECO:0000256" key="24">
    <source>
        <dbReference type="ARBA" id="ARBA00024159"/>
    </source>
</evidence>
<keyword evidence="12" id="KW-0548">Nucleotidyltransferase</keyword>
<name>A0AAV8VZU3_9CUCU</name>
<evidence type="ECO:0000256" key="2">
    <source>
        <dbReference type="ARBA" id="ARBA00004514"/>
    </source>
</evidence>
<feature type="compositionally biased region" description="Low complexity" evidence="33">
    <location>
        <begin position="478"/>
        <end position="488"/>
    </location>
</feature>
<dbReference type="GO" id="GO:0003950">
    <property type="term" value="F:NAD+ poly-ADP-ribosyltransferase activity"/>
    <property type="evidence" value="ECO:0007669"/>
    <property type="project" value="UniProtKB-UniRule"/>
</dbReference>
<dbReference type="GO" id="GO:0005829">
    <property type="term" value="C:cytosol"/>
    <property type="evidence" value="ECO:0007669"/>
    <property type="project" value="UniProtKB-SubCell"/>
</dbReference>
<dbReference type="Gene3D" id="3.90.228.10">
    <property type="match status" value="1"/>
</dbReference>
<dbReference type="InterPro" id="IPR036420">
    <property type="entry name" value="BRCT_dom_sf"/>
</dbReference>
<dbReference type="SMART" id="SM00292">
    <property type="entry name" value="BRCT"/>
    <property type="match status" value="1"/>
</dbReference>
<comment type="caution">
    <text evidence="39">The sequence shown here is derived from an EMBL/GenBank/DDBJ whole genome shotgun (WGS) entry which is preliminary data.</text>
</comment>
<dbReference type="GO" id="GO:0003677">
    <property type="term" value="F:DNA binding"/>
    <property type="evidence" value="ECO:0007669"/>
    <property type="project" value="UniProtKB-UniRule"/>
</dbReference>
<evidence type="ECO:0000256" key="3">
    <source>
        <dbReference type="ARBA" id="ARBA00004604"/>
    </source>
</evidence>
<dbReference type="InterPro" id="IPR036930">
    <property type="entry name" value="WGR_dom_sf"/>
</dbReference>
<evidence type="ECO:0000256" key="26">
    <source>
        <dbReference type="ARBA" id="ARBA00024347"/>
    </source>
</evidence>
<evidence type="ECO:0000259" key="35">
    <source>
        <dbReference type="PROSITE" id="PS50172"/>
    </source>
</evidence>
<evidence type="ECO:0000256" key="19">
    <source>
        <dbReference type="ARBA" id="ARBA00023015"/>
    </source>
</evidence>
<dbReference type="PROSITE" id="PS51977">
    <property type="entry name" value="WGR"/>
    <property type="match status" value="1"/>
</dbReference>